<dbReference type="GeneID" id="82890998"/>
<accession>A0ABY5V2I3</accession>
<sequence length="274" mass="30219">MTYRAIEWSLAALALAGCVEKHAFVADDGPLPVPPGTTGVSVARLLSEYRGYPSEVKDDWQLDVVVTANDRFGSFRNALWVRDSTGGIQIKVSGDELFLDFPVGQPLRVRCQGLVLGDYAGEVSLGATSDDLAYPNGFIARDDRTYYLKPYGEPGEALPDTATFAGLDDRRLGSLVAFERVQFVDEELSLAWCDPDADTNRHLVDCRGDTLVVRTSCRADFAYRLLPAGSGYVEGILSRFNRTYQLKVYTDRNVVMDSPRFVPVFRSEAGRVAP</sequence>
<keyword evidence="3" id="KW-1185">Reference proteome</keyword>
<evidence type="ECO:0000313" key="3">
    <source>
        <dbReference type="Proteomes" id="UP001059295"/>
    </source>
</evidence>
<dbReference type="Proteomes" id="UP001059295">
    <property type="component" value="Chromosome"/>
</dbReference>
<organism evidence="2 3">
    <name type="scientific">Alistipes ihumii AP11</name>
    <dbReference type="NCBI Taxonomy" id="1211813"/>
    <lineage>
        <taxon>Bacteria</taxon>
        <taxon>Pseudomonadati</taxon>
        <taxon>Bacteroidota</taxon>
        <taxon>Bacteroidia</taxon>
        <taxon>Bacteroidales</taxon>
        <taxon>Rikenellaceae</taxon>
        <taxon>Alistipes</taxon>
    </lineage>
</organism>
<dbReference type="Pfam" id="PF18942">
    <property type="entry name" value="DUF5689"/>
    <property type="match status" value="1"/>
</dbReference>
<evidence type="ECO:0000259" key="1">
    <source>
        <dbReference type="Pfam" id="PF18942"/>
    </source>
</evidence>
<dbReference type="InterPro" id="IPR043744">
    <property type="entry name" value="DUF5689"/>
</dbReference>
<proteinExistence type="predicted"/>
<dbReference type="PROSITE" id="PS51257">
    <property type="entry name" value="PROKAR_LIPOPROTEIN"/>
    <property type="match status" value="1"/>
</dbReference>
<reference evidence="2" key="1">
    <citation type="journal article" date="2022" name="Cell">
        <title>Design, construction, and in vivo augmentation of a complex gut microbiome.</title>
        <authorList>
            <person name="Cheng A.G."/>
            <person name="Ho P.Y."/>
            <person name="Aranda-Diaz A."/>
            <person name="Jain S."/>
            <person name="Yu F.B."/>
            <person name="Meng X."/>
            <person name="Wang M."/>
            <person name="Iakiviak M."/>
            <person name="Nagashima K."/>
            <person name="Zhao A."/>
            <person name="Murugkar P."/>
            <person name="Patil A."/>
            <person name="Atabakhsh K."/>
            <person name="Weakley A."/>
            <person name="Yan J."/>
            <person name="Brumbaugh A.R."/>
            <person name="Higginbottom S."/>
            <person name="Dimas A."/>
            <person name="Shiver A.L."/>
            <person name="Deutschbauer A."/>
            <person name="Neff N."/>
            <person name="Sonnenburg J.L."/>
            <person name="Huang K.C."/>
            <person name="Fischbach M.A."/>
        </authorList>
    </citation>
    <scope>NUCLEOTIDE SEQUENCE</scope>
    <source>
        <strain evidence="2">AP11</strain>
    </source>
</reference>
<dbReference type="EMBL" id="CP102294">
    <property type="protein sequence ID" value="UWN58068.1"/>
    <property type="molecule type" value="Genomic_DNA"/>
</dbReference>
<evidence type="ECO:0000313" key="2">
    <source>
        <dbReference type="EMBL" id="UWN58068.1"/>
    </source>
</evidence>
<name>A0ABY5V2I3_9BACT</name>
<gene>
    <name evidence="2" type="ORF">NQ491_04650</name>
</gene>
<dbReference type="RefSeq" id="WP_019246426.1">
    <property type="nucleotide sequence ID" value="NZ_CAPH01000017.1"/>
</dbReference>
<feature type="domain" description="DUF5689" evidence="1">
    <location>
        <begin position="40"/>
        <end position="248"/>
    </location>
</feature>
<protein>
    <submittedName>
        <fullName evidence="2">DUF5689 domain-containing protein</fullName>
    </submittedName>
</protein>